<evidence type="ECO:0000256" key="4">
    <source>
        <dbReference type="ARBA" id="ARBA00022840"/>
    </source>
</evidence>
<accession>A0ABT1S7J8</accession>
<dbReference type="InterPro" id="IPR027417">
    <property type="entry name" value="P-loop_NTPase"/>
</dbReference>
<evidence type="ECO:0000313" key="6">
    <source>
        <dbReference type="EMBL" id="MCQ4922431.1"/>
    </source>
</evidence>
<evidence type="ECO:0000259" key="5">
    <source>
        <dbReference type="PROSITE" id="PS50893"/>
    </source>
</evidence>
<dbReference type="Pfam" id="PF00005">
    <property type="entry name" value="ABC_tran"/>
    <property type="match status" value="2"/>
</dbReference>
<dbReference type="PANTHER" id="PTHR43790:SF9">
    <property type="entry name" value="GALACTOFURANOSE TRANSPORTER ATP-BINDING PROTEIN YTFR"/>
    <property type="match status" value="1"/>
</dbReference>
<dbReference type="RefSeq" id="WP_256310856.1">
    <property type="nucleotide sequence ID" value="NZ_JANGAC010000003.1"/>
</dbReference>
<dbReference type="Proteomes" id="UP001524478">
    <property type="component" value="Unassembled WGS sequence"/>
</dbReference>
<dbReference type="PROSITE" id="PS00211">
    <property type="entry name" value="ABC_TRANSPORTER_1"/>
    <property type="match status" value="2"/>
</dbReference>
<keyword evidence="3" id="KW-0547">Nucleotide-binding</keyword>
<feature type="domain" description="ABC transporter" evidence="5">
    <location>
        <begin position="255"/>
        <end position="497"/>
    </location>
</feature>
<proteinExistence type="predicted"/>
<evidence type="ECO:0000313" key="7">
    <source>
        <dbReference type="Proteomes" id="UP001524478"/>
    </source>
</evidence>
<gene>
    <name evidence="6" type="ORF">NE686_04990</name>
</gene>
<dbReference type="InterPro" id="IPR003439">
    <property type="entry name" value="ABC_transporter-like_ATP-bd"/>
</dbReference>
<feature type="domain" description="ABC transporter" evidence="5">
    <location>
        <begin position="2"/>
        <end position="237"/>
    </location>
</feature>
<keyword evidence="7" id="KW-1185">Reference proteome</keyword>
<sequence length="506" mass="56416">MLEMKNITKTFPGTVALNNVNFTLKKGEIVSLLGENGAGKTTLMKVLYGMIQPDSGEIYYKGQKVHMNKPLYAINMGICMVHQHFMLVPAFTVMENIIVGNEPKNGLFVDEKKSQENIKKLIEDFDFNIDPNIKVERLSVGEQQRVEILKALYRQAEVIILDEPTAVLTPHEVDALFIILKKLCEQGKSIVIITHKLKETMAIADRINVLRDGVMIHNNIGPKEVTIEKLSEMMVGRHVELGVKRRAKNITDICLEVKNLNIKEDNKYKIKDINFQIRKGEILGIAGIEGNGQTQLLEALTGLRVPDTMELILNGKQVSGDVSNFLRSGIGHIPEDRLSMGLVSEMSVKDNLILGYHRESNFTNKGILLNKKILDYANKSKESYLIKTPTVDTTVKSLSGGNQQKIIIARTFSHDPDLIIAAHPTRGVDVGAMEYIHTKLLDLRDEGKAVLLISADLDEVRALSDRILVLYEGEIVSESMPEEYTEVQLGLLMTGSSIDSTKGEGK</sequence>
<protein>
    <submittedName>
        <fullName evidence="6">ABC transporter ATP-binding protein</fullName>
    </submittedName>
</protein>
<dbReference type="SUPFAM" id="SSF52540">
    <property type="entry name" value="P-loop containing nucleoside triphosphate hydrolases"/>
    <property type="match status" value="2"/>
</dbReference>
<dbReference type="Gene3D" id="3.40.50.300">
    <property type="entry name" value="P-loop containing nucleotide triphosphate hydrolases"/>
    <property type="match status" value="2"/>
</dbReference>
<keyword evidence="2" id="KW-0677">Repeat</keyword>
<evidence type="ECO:0000256" key="1">
    <source>
        <dbReference type="ARBA" id="ARBA00022448"/>
    </source>
</evidence>
<name>A0ABT1S7J8_9FIRM</name>
<dbReference type="CDD" id="cd03216">
    <property type="entry name" value="ABC_Carb_Monos_I"/>
    <property type="match status" value="1"/>
</dbReference>
<dbReference type="InterPro" id="IPR050107">
    <property type="entry name" value="ABC_carbohydrate_import_ATPase"/>
</dbReference>
<dbReference type="InterPro" id="IPR017871">
    <property type="entry name" value="ABC_transporter-like_CS"/>
</dbReference>
<dbReference type="InterPro" id="IPR003593">
    <property type="entry name" value="AAA+_ATPase"/>
</dbReference>
<organism evidence="6 7">
    <name type="scientific">Tissierella carlieri</name>
    <dbReference type="NCBI Taxonomy" id="689904"/>
    <lineage>
        <taxon>Bacteria</taxon>
        <taxon>Bacillati</taxon>
        <taxon>Bacillota</taxon>
        <taxon>Tissierellia</taxon>
        <taxon>Tissierellales</taxon>
        <taxon>Tissierellaceae</taxon>
        <taxon>Tissierella</taxon>
    </lineage>
</organism>
<evidence type="ECO:0000256" key="3">
    <source>
        <dbReference type="ARBA" id="ARBA00022741"/>
    </source>
</evidence>
<keyword evidence="1" id="KW-0813">Transport</keyword>
<dbReference type="SMART" id="SM00382">
    <property type="entry name" value="AAA"/>
    <property type="match status" value="2"/>
</dbReference>
<comment type="caution">
    <text evidence="6">The sequence shown here is derived from an EMBL/GenBank/DDBJ whole genome shotgun (WGS) entry which is preliminary data.</text>
</comment>
<dbReference type="PANTHER" id="PTHR43790">
    <property type="entry name" value="CARBOHYDRATE TRANSPORT ATP-BINDING PROTEIN MG119-RELATED"/>
    <property type="match status" value="1"/>
</dbReference>
<dbReference type="GO" id="GO:0005524">
    <property type="term" value="F:ATP binding"/>
    <property type="evidence" value="ECO:0007669"/>
    <property type="project" value="UniProtKB-KW"/>
</dbReference>
<dbReference type="EMBL" id="JANGAC010000003">
    <property type="protein sequence ID" value="MCQ4922431.1"/>
    <property type="molecule type" value="Genomic_DNA"/>
</dbReference>
<reference evidence="6 7" key="1">
    <citation type="submission" date="2022-06" db="EMBL/GenBank/DDBJ databases">
        <title>Isolation of gut microbiota from human fecal samples.</title>
        <authorList>
            <person name="Pamer E.G."/>
            <person name="Barat B."/>
            <person name="Waligurski E."/>
            <person name="Medina S."/>
            <person name="Paddock L."/>
            <person name="Mostad J."/>
        </authorList>
    </citation>
    <scope>NUCLEOTIDE SEQUENCE [LARGE SCALE GENOMIC DNA]</scope>
    <source>
        <strain evidence="6 7">DFI.7.95</strain>
    </source>
</reference>
<evidence type="ECO:0000256" key="2">
    <source>
        <dbReference type="ARBA" id="ARBA00022737"/>
    </source>
</evidence>
<dbReference type="PROSITE" id="PS50893">
    <property type="entry name" value="ABC_TRANSPORTER_2"/>
    <property type="match status" value="2"/>
</dbReference>
<dbReference type="CDD" id="cd03215">
    <property type="entry name" value="ABC_Carb_Monos_II"/>
    <property type="match status" value="1"/>
</dbReference>
<keyword evidence="4 6" id="KW-0067">ATP-binding</keyword>